<dbReference type="SMART" id="SM00486">
    <property type="entry name" value="POLBc"/>
    <property type="match status" value="1"/>
</dbReference>
<dbReference type="Pfam" id="PF14260">
    <property type="entry name" value="zf-C4pol"/>
    <property type="match status" value="1"/>
</dbReference>
<keyword evidence="17 20" id="KW-0539">Nucleus</keyword>
<dbReference type="Pfam" id="PF00136">
    <property type="entry name" value="DNA_pol_B"/>
    <property type="match status" value="1"/>
</dbReference>
<feature type="compositionally biased region" description="Polar residues" evidence="21">
    <location>
        <begin position="1616"/>
        <end position="1625"/>
    </location>
</feature>
<dbReference type="Pfam" id="PF03104">
    <property type="entry name" value="DNA_pol_B_exo1"/>
    <property type="match status" value="1"/>
</dbReference>
<keyword evidence="7 20" id="KW-0235">DNA replication</keyword>
<keyword evidence="28" id="KW-1185">Reference proteome</keyword>
<dbReference type="GO" id="GO:0003887">
    <property type="term" value="F:DNA-directed DNA polymerase activity"/>
    <property type="evidence" value="ECO:0007669"/>
    <property type="project" value="UniProtKB-KW"/>
</dbReference>
<dbReference type="GO" id="GO:0008270">
    <property type="term" value="F:zinc ion binding"/>
    <property type="evidence" value="ECO:0007669"/>
    <property type="project" value="UniProtKB-KW"/>
</dbReference>
<dbReference type="Gene3D" id="3.90.1600.10">
    <property type="entry name" value="Palm domain of DNA polymerase"/>
    <property type="match status" value="1"/>
</dbReference>
<dbReference type="InterPro" id="IPR036397">
    <property type="entry name" value="RNaseH_sf"/>
</dbReference>
<dbReference type="InterPro" id="IPR025687">
    <property type="entry name" value="Znf-C4pol"/>
</dbReference>
<dbReference type="GO" id="GO:0003677">
    <property type="term" value="F:DNA binding"/>
    <property type="evidence" value="ECO:0007669"/>
    <property type="project" value="UniProtKB-KW"/>
</dbReference>
<keyword evidence="4 20" id="KW-0004">4Fe-4S</keyword>
<feature type="region of interest" description="Disordered" evidence="21">
    <location>
        <begin position="559"/>
        <end position="683"/>
    </location>
</feature>
<evidence type="ECO:0000256" key="2">
    <source>
        <dbReference type="ARBA" id="ARBA00004123"/>
    </source>
</evidence>
<dbReference type="GO" id="GO:0000166">
    <property type="term" value="F:nucleotide binding"/>
    <property type="evidence" value="ECO:0007669"/>
    <property type="project" value="InterPro"/>
</dbReference>
<dbReference type="SUPFAM" id="SSF53098">
    <property type="entry name" value="Ribonuclease H-like"/>
    <property type="match status" value="1"/>
</dbReference>
<proteinExistence type="inferred from homology"/>
<evidence type="ECO:0000256" key="20">
    <source>
        <dbReference type="RuleBase" id="RU000442"/>
    </source>
</evidence>
<dbReference type="Proteomes" id="UP000246740">
    <property type="component" value="Unassembled WGS sequence"/>
</dbReference>
<protein>
    <recommendedName>
        <fullName evidence="20">DNA polymerase</fullName>
        <ecNumber evidence="20">2.7.7.7</ecNumber>
    </recommendedName>
</protein>
<dbReference type="InterPro" id="IPR043502">
    <property type="entry name" value="DNA/RNA_pol_sf"/>
</dbReference>
<feature type="region of interest" description="Disordered" evidence="21">
    <location>
        <begin position="1589"/>
        <end position="1639"/>
    </location>
</feature>
<dbReference type="InterPro" id="IPR006133">
    <property type="entry name" value="DNA-dir_DNA_pol_B_exonuc"/>
</dbReference>
<feature type="compositionally biased region" description="Basic and acidic residues" evidence="21">
    <location>
        <begin position="615"/>
        <end position="624"/>
    </location>
</feature>
<evidence type="ECO:0000256" key="19">
    <source>
        <dbReference type="ARBA" id="ARBA00066055"/>
    </source>
</evidence>
<dbReference type="EMBL" id="KZ819198">
    <property type="protein sequence ID" value="PWY98545.1"/>
    <property type="molecule type" value="Genomic_DNA"/>
</dbReference>
<dbReference type="CDD" id="cd05778">
    <property type="entry name" value="DNA_polB_zeta_exo"/>
    <property type="match status" value="1"/>
</dbReference>
<feature type="compositionally biased region" description="Basic and acidic residues" evidence="21">
    <location>
        <begin position="360"/>
        <end position="369"/>
    </location>
</feature>
<comment type="subunit">
    <text evidence="19">Forms DNA polymerase zeta with REV7.</text>
</comment>
<evidence type="ECO:0000259" key="24">
    <source>
        <dbReference type="Pfam" id="PF14260"/>
    </source>
</evidence>
<feature type="compositionally biased region" description="Low complexity" evidence="21">
    <location>
        <begin position="457"/>
        <end position="470"/>
    </location>
</feature>
<accession>A0A317XJT3</accession>
<dbReference type="CDD" id="cd05534">
    <property type="entry name" value="POLBc_zeta"/>
    <property type="match status" value="1"/>
</dbReference>
<comment type="catalytic activity">
    <reaction evidence="18 20">
        <text>DNA(n) + a 2'-deoxyribonucleoside 5'-triphosphate = DNA(n+1) + diphosphate</text>
        <dbReference type="Rhea" id="RHEA:22508"/>
        <dbReference type="Rhea" id="RHEA-COMP:17339"/>
        <dbReference type="Rhea" id="RHEA-COMP:17340"/>
        <dbReference type="ChEBI" id="CHEBI:33019"/>
        <dbReference type="ChEBI" id="CHEBI:61560"/>
        <dbReference type="ChEBI" id="CHEBI:173112"/>
        <dbReference type="EC" id="2.7.7.7"/>
    </reaction>
</comment>
<dbReference type="InterPro" id="IPR017964">
    <property type="entry name" value="DNA-dir_DNA_pol_B_CS"/>
</dbReference>
<evidence type="ECO:0000256" key="6">
    <source>
        <dbReference type="ARBA" id="ARBA00022695"/>
    </source>
</evidence>
<dbReference type="OrthoDB" id="2414538at2759"/>
<dbReference type="InterPro" id="IPR023211">
    <property type="entry name" value="DNA_pol_palm_dom_sf"/>
</dbReference>
<evidence type="ECO:0000256" key="17">
    <source>
        <dbReference type="ARBA" id="ARBA00023242"/>
    </source>
</evidence>
<dbReference type="InterPro" id="IPR030559">
    <property type="entry name" value="PolZ_Rev3"/>
</dbReference>
<keyword evidence="8 20" id="KW-0479">Metal-binding</keyword>
<feature type="compositionally biased region" description="Low complexity" evidence="21">
    <location>
        <begin position="561"/>
        <end position="577"/>
    </location>
</feature>
<keyword evidence="15 20" id="KW-0238">DNA-binding</keyword>
<evidence type="ECO:0000256" key="11">
    <source>
        <dbReference type="ARBA" id="ARBA00022833"/>
    </source>
</evidence>
<organism evidence="27 28">
    <name type="scientific">Testicularia cyperi</name>
    <dbReference type="NCBI Taxonomy" id="1882483"/>
    <lineage>
        <taxon>Eukaryota</taxon>
        <taxon>Fungi</taxon>
        <taxon>Dikarya</taxon>
        <taxon>Basidiomycota</taxon>
        <taxon>Ustilaginomycotina</taxon>
        <taxon>Ustilaginomycetes</taxon>
        <taxon>Ustilaginales</taxon>
        <taxon>Anthracoideaceae</taxon>
        <taxon>Testicularia</taxon>
    </lineage>
</organism>
<evidence type="ECO:0000256" key="8">
    <source>
        <dbReference type="ARBA" id="ARBA00022723"/>
    </source>
</evidence>
<evidence type="ECO:0000259" key="25">
    <source>
        <dbReference type="Pfam" id="PF24055"/>
    </source>
</evidence>
<dbReference type="Pfam" id="PF24055">
    <property type="entry name" value="POL3_N"/>
    <property type="match status" value="1"/>
</dbReference>
<comment type="subcellular location">
    <subcellularLocation>
        <location evidence="2 20">Nucleus</location>
    </subcellularLocation>
</comment>
<comment type="similarity">
    <text evidence="3 20">Belongs to the DNA polymerase type-B family.</text>
</comment>
<feature type="compositionally biased region" description="Polar residues" evidence="21">
    <location>
        <begin position="646"/>
        <end position="681"/>
    </location>
</feature>
<evidence type="ECO:0000259" key="23">
    <source>
        <dbReference type="Pfam" id="PF03104"/>
    </source>
</evidence>
<dbReference type="InterPro" id="IPR056447">
    <property type="entry name" value="REV3_N"/>
</dbReference>
<dbReference type="SUPFAM" id="SSF56672">
    <property type="entry name" value="DNA/RNA polymerases"/>
    <property type="match status" value="1"/>
</dbReference>
<dbReference type="InterPro" id="IPR006172">
    <property type="entry name" value="DNA-dir_DNA_pol_B"/>
</dbReference>
<dbReference type="FunCoup" id="A0A317XJT3">
    <property type="interactions" value="304"/>
</dbReference>
<feature type="region of interest" description="Disordered" evidence="21">
    <location>
        <begin position="1"/>
        <end position="56"/>
    </location>
</feature>
<keyword evidence="5 20" id="KW-0808">Transferase</keyword>
<name>A0A317XJT3_9BASI</name>
<dbReference type="FunFam" id="3.30.342.10:FF:000018">
    <property type="entry name" value="DNA polymerase"/>
    <property type="match status" value="1"/>
</dbReference>
<dbReference type="PANTHER" id="PTHR45812:SF1">
    <property type="entry name" value="DNA POLYMERASE ZETA CATALYTIC SUBUNIT"/>
    <property type="match status" value="1"/>
</dbReference>
<dbReference type="InterPro" id="IPR042087">
    <property type="entry name" value="DNA_pol_B_thumb"/>
</dbReference>
<evidence type="ECO:0000256" key="12">
    <source>
        <dbReference type="ARBA" id="ARBA00022932"/>
    </source>
</evidence>
<dbReference type="Gene3D" id="1.10.287.690">
    <property type="entry name" value="Helix hairpin bin"/>
    <property type="match status" value="1"/>
</dbReference>
<sequence>MSRPARHAASQETTSAPLHHQRASSTSPSSGEAKASSTAENLPKLPSATSHTPASPPDPFFRIRLINIDHVLTTPGPLDRTVCAFNAEGSPLRKVPTLRIFGATPAGQRVCLHVHNVYPYCYIQYKGSLNPEHVLRYIHRLGRELNTAMAVSLRRNPDDPNTNQFIAAIHLCKGINFYGYHVGYSYFLKISFIDPAHNYRLAAILESGGVMKTVFQPFEIHIRYQLQFMLDYNIFGCDFIDLDDVRFRLPVPEGDDIATDASSPLEFRDKRWNRNSIPYTNLQSEGVHRGTHCEIEVDASAPWIINRRKLHARNLHGEFDEHLRTPDVDTKLVPSLRGLWEDERARRVASGLPPSIPTDDPTRDPRKYATGESPAWMSEDRMRLLLQKRLLDDKQQTLERERRPNHFTDRTGLDQYIMTTFEAVECFHPYQEEDSAADPYTQRSGPAASTKLYDLQHSMTQQNSQSSSSQHVYDDSNAAVEKEKGEMDDDNGSIDTDFFQSQDFAARLRQAETADAVANEDLASDEEKDEHGQHIQEAAAVNGMTDANEGLDGRAWKRTDSAASSASGASLFSRSPSTTPRKRQKFEVLDPADTPTGSPSSAKRSQDSYTSNMKKWQESKDQHQRTTSNNSDSTTTSRAGGRVRFASSSTVLSTSQPDSATVGQPSTTSAETVSDPASNQQPRRRFVTFHEPAPSLRAVTETFPLFNVVRQIHRDPFYSDPSDVPERAREYAGRMFKFQSDSLSYLKPFLHWHAVAASAADASVADGGGRIPRARYWQFGPPPPTVLETRAWQKREHITEQQRSKRRRARMLSQIERLSQANEYGFKVSQHQPTSLVPREKQHMTILAMEVLCTTRGSLHPDPAKDPVQAIVYCFQNEDEQLQDTGSRPDLRTGLIMIQDCSSGQDEGGARLAGAGAAVRADRLGLSHLAIETVDNELDLYNALVDLVRAFDPEILVGWEIHSSSWGYVIERAAKEYEFDLVPELGRAIVHNTGRAGGKSDNYAYTQSSALRITGRHVLNLWRLMKGELALNLYTLENVAYHLLHKRVPRFSHHTITQWYSSPRPADVRKALRYYIDTVELVLEVIAESEFVFRTAEFARIYGIDFFSVISRGSQFKVESIMLRIAKPENFVLISPNRSQVGQQNAAECLPLIMEPQSAFYKGPLVVLDFQSLYPSIMIAYNLCYSTCLGRIASFKGTGKFGVTEYSPPKGLLSLLHDQVNISSNGLLFVKPSVRKSLLAKMLSEILDTRVMVKSSMKATRADRAFQRIQNARQLSLKLLANVTYGYTSASFSGRMPCVEIADAIVQTGRETLEKAMDLINGTPEWGAQVVYGDTDSLFIYLPGRTKEEAFRLGNEIADTVTSLNPRPVKLKFEKVYLPSVLMAKKRYVGFKYETLEEREPSFEAKGIETVRRDFHPAIQRMLEASIRILFRSRDLSAVKKYLQRQWRKILEGRVSPQDFVFAKEVRLGSYSDKVAPPPGAAVASRRMLSDPRSEPQYGERVPYIISQGEPKAKLNAQAVSPAAFLKNPRLQINALYYIERTIIPPLARVFNLLGADVEAWFAEIPKPNNVYWNKRPAETQLRSLLESLQAQQQQQQQEDQEQDQEQEQEQEQVRTEGNSISINGNGDPDFKSKSRLGAPGGGSANLNAHYTTSTCIICQRDRTLSLICPDCLGSPGASLWRLSSRLSRLQTQQGALSRICATCSRADVVADTPCISLDCPYTFAKARLEVELDDTAVVHDVFGMLAQDRDAQRRIMLDACSDYLDPSRAASDF</sequence>
<evidence type="ECO:0000259" key="26">
    <source>
        <dbReference type="Pfam" id="PF24065"/>
    </source>
</evidence>
<keyword evidence="12 20" id="KW-0239">DNA-directed DNA polymerase</keyword>
<dbReference type="GO" id="GO:0042276">
    <property type="term" value="P:error-prone translesion synthesis"/>
    <property type="evidence" value="ECO:0007669"/>
    <property type="project" value="TreeGrafter"/>
</dbReference>
<feature type="region of interest" description="Disordered" evidence="21">
    <location>
        <begin position="457"/>
        <end position="476"/>
    </location>
</feature>
<dbReference type="Gene3D" id="3.30.420.10">
    <property type="entry name" value="Ribonuclease H-like superfamily/Ribonuclease H"/>
    <property type="match status" value="1"/>
</dbReference>
<dbReference type="InParanoid" id="A0A317XJT3"/>
<evidence type="ECO:0000256" key="10">
    <source>
        <dbReference type="ARBA" id="ARBA00022771"/>
    </source>
</evidence>
<dbReference type="PROSITE" id="PS00116">
    <property type="entry name" value="DNA_POLYMERASE_B"/>
    <property type="match status" value="1"/>
</dbReference>
<evidence type="ECO:0000256" key="3">
    <source>
        <dbReference type="ARBA" id="ARBA00005755"/>
    </source>
</evidence>
<dbReference type="GO" id="GO:0006260">
    <property type="term" value="P:DNA replication"/>
    <property type="evidence" value="ECO:0007669"/>
    <property type="project" value="UniProtKB-KW"/>
</dbReference>
<feature type="region of interest" description="Disordered" evidence="21">
    <location>
        <begin position="348"/>
        <end position="374"/>
    </location>
</feature>
<dbReference type="Gene3D" id="3.30.342.10">
    <property type="entry name" value="DNA Polymerase, chain B, domain 1"/>
    <property type="match status" value="1"/>
</dbReference>
<keyword evidence="16" id="KW-0234">DNA repair</keyword>
<comment type="cofactor">
    <cofactor evidence="1 20">
        <name>[4Fe-4S] cluster</name>
        <dbReference type="ChEBI" id="CHEBI:49883"/>
    </cofactor>
</comment>
<evidence type="ECO:0000256" key="18">
    <source>
        <dbReference type="ARBA" id="ARBA00049244"/>
    </source>
</evidence>
<dbReference type="InterPro" id="IPR006134">
    <property type="entry name" value="DNA-dir_DNA_pol_B_multi_dom"/>
</dbReference>
<feature type="domain" description="DNA polymerase delta/zeta catalytic subunit N-terminal" evidence="25">
    <location>
        <begin position="116"/>
        <end position="197"/>
    </location>
</feature>
<evidence type="ECO:0000313" key="28">
    <source>
        <dbReference type="Proteomes" id="UP000246740"/>
    </source>
</evidence>
<reference evidence="27 28" key="1">
    <citation type="journal article" date="2018" name="Mol. Biol. Evol.">
        <title>Broad Genomic Sampling Reveals a Smut Pathogenic Ancestry of the Fungal Clade Ustilaginomycotina.</title>
        <authorList>
            <person name="Kijpornyongpan T."/>
            <person name="Mondo S.J."/>
            <person name="Barry K."/>
            <person name="Sandor L."/>
            <person name="Lee J."/>
            <person name="Lipzen A."/>
            <person name="Pangilinan J."/>
            <person name="LaButti K."/>
            <person name="Hainaut M."/>
            <person name="Henrissat B."/>
            <person name="Grigoriev I.V."/>
            <person name="Spatafora J.W."/>
            <person name="Aime M.C."/>
        </authorList>
    </citation>
    <scope>NUCLEOTIDE SEQUENCE [LARGE SCALE GENOMIC DNA]</scope>
    <source>
        <strain evidence="27 28">MCA 3645</strain>
    </source>
</reference>
<dbReference type="GO" id="GO:0005634">
    <property type="term" value="C:nucleus"/>
    <property type="evidence" value="ECO:0007669"/>
    <property type="project" value="UniProtKB-SubCell"/>
</dbReference>
<dbReference type="PRINTS" id="PR00106">
    <property type="entry name" value="DNAPOLB"/>
</dbReference>
<evidence type="ECO:0000256" key="5">
    <source>
        <dbReference type="ARBA" id="ARBA00022679"/>
    </source>
</evidence>
<dbReference type="FunFam" id="1.10.132.60:FF:000007">
    <property type="entry name" value="DNA polymerase"/>
    <property type="match status" value="1"/>
</dbReference>
<feature type="domain" description="DNA-directed DNA polymerase family B multifunctional" evidence="22">
    <location>
        <begin position="1106"/>
        <end position="1552"/>
    </location>
</feature>
<evidence type="ECO:0000256" key="13">
    <source>
        <dbReference type="ARBA" id="ARBA00023004"/>
    </source>
</evidence>
<dbReference type="Pfam" id="PF24065">
    <property type="entry name" value="REV3_N"/>
    <property type="match status" value="1"/>
</dbReference>
<gene>
    <name evidence="27" type="ORF">BCV70DRAFT_201863</name>
</gene>
<dbReference type="EC" id="2.7.7.7" evidence="20"/>
<dbReference type="FunFam" id="1.10.287.690:FF:000002">
    <property type="entry name" value="DNA polymerase zeta"/>
    <property type="match status" value="1"/>
</dbReference>
<evidence type="ECO:0000256" key="7">
    <source>
        <dbReference type="ARBA" id="ARBA00022705"/>
    </source>
</evidence>
<dbReference type="PANTHER" id="PTHR45812">
    <property type="entry name" value="DNA POLYMERASE ZETA CATALYTIC SUBUNIT"/>
    <property type="match status" value="1"/>
</dbReference>
<evidence type="ECO:0000256" key="15">
    <source>
        <dbReference type="ARBA" id="ARBA00023125"/>
    </source>
</evidence>
<evidence type="ECO:0000256" key="4">
    <source>
        <dbReference type="ARBA" id="ARBA00022485"/>
    </source>
</evidence>
<keyword evidence="10 20" id="KW-0863">Zinc-finger</keyword>
<dbReference type="GO" id="GO:0051539">
    <property type="term" value="F:4 iron, 4 sulfur cluster binding"/>
    <property type="evidence" value="ECO:0007669"/>
    <property type="project" value="UniProtKB-KW"/>
</dbReference>
<dbReference type="InterPro" id="IPR012337">
    <property type="entry name" value="RNaseH-like_sf"/>
</dbReference>
<keyword evidence="11 20" id="KW-0862">Zinc</keyword>
<evidence type="ECO:0000313" key="27">
    <source>
        <dbReference type="EMBL" id="PWY98545.1"/>
    </source>
</evidence>
<dbReference type="Gene3D" id="1.10.132.60">
    <property type="entry name" value="DNA polymerase family B, C-terminal domain"/>
    <property type="match status" value="1"/>
</dbReference>
<feature type="domain" description="C4-type zinc-finger of DNA polymerase delta" evidence="24">
    <location>
        <begin position="1656"/>
        <end position="1725"/>
    </location>
</feature>
<feature type="compositionally biased region" description="Acidic residues" evidence="21">
    <location>
        <begin position="1599"/>
        <end position="1611"/>
    </location>
</feature>
<dbReference type="STRING" id="1882483.A0A317XJT3"/>
<feature type="compositionally biased region" description="Polar residues" evidence="21">
    <location>
        <begin position="23"/>
        <end position="40"/>
    </location>
</feature>
<keyword evidence="13 20" id="KW-0408">Iron</keyword>
<evidence type="ECO:0000256" key="1">
    <source>
        <dbReference type="ARBA" id="ARBA00001966"/>
    </source>
</evidence>
<dbReference type="GO" id="GO:0000724">
    <property type="term" value="P:double-strand break repair via homologous recombination"/>
    <property type="evidence" value="ECO:0007669"/>
    <property type="project" value="TreeGrafter"/>
</dbReference>
<feature type="compositionally biased region" description="Polar residues" evidence="21">
    <location>
        <begin position="595"/>
        <end position="614"/>
    </location>
</feature>
<dbReference type="FunFam" id="3.30.420.10:FF:000024">
    <property type="entry name" value="DNA polymerase zeta catalytic subunit"/>
    <property type="match status" value="1"/>
</dbReference>
<evidence type="ECO:0000256" key="16">
    <source>
        <dbReference type="ARBA" id="ARBA00023204"/>
    </source>
</evidence>
<keyword evidence="6 20" id="KW-0548">Nucleotidyltransferase</keyword>
<keyword evidence="14 20" id="KW-0411">Iron-sulfur</keyword>
<dbReference type="InterPro" id="IPR056435">
    <property type="entry name" value="DPOD/Z_N"/>
</dbReference>
<evidence type="ECO:0000256" key="9">
    <source>
        <dbReference type="ARBA" id="ARBA00022763"/>
    </source>
</evidence>
<evidence type="ECO:0000256" key="21">
    <source>
        <dbReference type="SAM" id="MobiDB-lite"/>
    </source>
</evidence>
<evidence type="ECO:0000256" key="14">
    <source>
        <dbReference type="ARBA" id="ARBA00023014"/>
    </source>
</evidence>
<evidence type="ECO:0000259" key="22">
    <source>
        <dbReference type="Pfam" id="PF00136"/>
    </source>
</evidence>
<keyword evidence="9" id="KW-0227">DNA damage</keyword>
<feature type="domain" description="DNA-directed DNA polymerase family B exonuclease" evidence="23">
    <location>
        <begin position="827"/>
        <end position="1039"/>
    </location>
</feature>
<dbReference type="GO" id="GO:0016035">
    <property type="term" value="C:zeta DNA polymerase complex"/>
    <property type="evidence" value="ECO:0007669"/>
    <property type="project" value="InterPro"/>
</dbReference>
<feature type="compositionally biased region" description="Low complexity" evidence="21">
    <location>
        <begin position="626"/>
        <end position="637"/>
    </location>
</feature>
<feature type="domain" description="DNA polymerase zeta catalytic subunit N-terminal" evidence="26">
    <location>
        <begin position="61"/>
        <end position="115"/>
    </location>
</feature>